<dbReference type="SUPFAM" id="SSF53623">
    <property type="entry name" value="MurD-like peptide ligases, catalytic domain"/>
    <property type="match status" value="1"/>
</dbReference>
<evidence type="ECO:0000256" key="6">
    <source>
        <dbReference type="HAMAP-Rule" id="MF_02214"/>
    </source>
</evidence>
<keyword evidence="6" id="KW-0067">ATP-binding</keyword>
<dbReference type="Pfam" id="PF08353">
    <property type="entry name" value="MurT_C"/>
    <property type="match status" value="1"/>
</dbReference>
<keyword evidence="3 6" id="KW-0133">Cell shape</keyword>
<feature type="binding site" evidence="6">
    <location>
        <position position="205"/>
    </location>
    <ligand>
        <name>Zn(2+)</name>
        <dbReference type="ChEBI" id="CHEBI:29105"/>
    </ligand>
</feature>
<accession>A0A380JUR5</accession>
<dbReference type="AlphaFoldDB" id="A0A380JUR5"/>
<keyword evidence="5 6" id="KW-0961">Cell wall biogenesis/degradation</keyword>
<evidence type="ECO:0000259" key="7">
    <source>
        <dbReference type="Pfam" id="PF08245"/>
    </source>
</evidence>
<dbReference type="UniPathway" id="UPA00219"/>
<evidence type="ECO:0000256" key="3">
    <source>
        <dbReference type="ARBA" id="ARBA00022960"/>
    </source>
</evidence>
<comment type="catalytic activity">
    <reaction evidence="6">
        <text>beta-D-GlcNAc-(1-&gt;4)-Mur2Ac(oyl-L-Ala-gamma-D-O-P-Glu-L-Lys-D-Ala-D-Ala)-di-trans,octa-cis-undecaprenyl diphosphate + NH4(+) = beta-D-GlcNAc-(1-&gt;4)-Mur2Ac(oyl-L-Ala-D-isoglutaminyl-L-Lys-D-Ala-D-Ala)-di-trans,octa-cis-undecaprenyl diphosphate + phosphate + H(+)</text>
        <dbReference type="Rhea" id="RHEA:57932"/>
        <dbReference type="ChEBI" id="CHEBI:15378"/>
        <dbReference type="ChEBI" id="CHEBI:28938"/>
        <dbReference type="ChEBI" id="CHEBI:43474"/>
        <dbReference type="ChEBI" id="CHEBI:62233"/>
        <dbReference type="ChEBI" id="CHEBI:143132"/>
    </reaction>
</comment>
<dbReference type="RefSeq" id="WP_181877733.1">
    <property type="nucleotide sequence ID" value="NZ_JAIEZZ010000004.1"/>
</dbReference>
<comment type="subunit">
    <text evidence="6">Forms a heterodimer with GatD.</text>
</comment>
<dbReference type="Gene3D" id="3.40.1190.10">
    <property type="entry name" value="Mur-like, catalytic domain"/>
    <property type="match status" value="1"/>
</dbReference>
<name>A0A380JUR5_STRDY</name>
<comment type="catalytic activity">
    <reaction evidence="6">
        <text>beta-D-GlcNAc-(1-&gt;4)-Mur2Ac(oyl-L-Ala-gamma-D-Glu-L-Lys-D-Ala-D-Ala)-di-trans,octa-cis-undecaprenyl diphosphate + ATP = beta-D-GlcNAc-(1-&gt;4)-Mur2Ac(oyl-L-Ala-gamma-D-O-P-Glu-L-Lys-D-Ala-D-Ala)-di-trans,octa-cis-undecaprenyl diphosphate + ADP</text>
        <dbReference type="Rhea" id="RHEA:59488"/>
        <dbReference type="ChEBI" id="CHEBI:30616"/>
        <dbReference type="ChEBI" id="CHEBI:60033"/>
        <dbReference type="ChEBI" id="CHEBI:143132"/>
        <dbReference type="ChEBI" id="CHEBI:456216"/>
    </reaction>
</comment>
<proteinExistence type="inferred from homology"/>
<dbReference type="PANTHER" id="PTHR23135">
    <property type="entry name" value="MUR LIGASE FAMILY MEMBER"/>
    <property type="match status" value="1"/>
</dbReference>
<comment type="function">
    <text evidence="6">The lipid II isoglutaminyl synthase complex catalyzes the formation of alpha-D-isoglutamine in the cell wall lipid II stem peptide. The MurT subunit catalyzes the ATP-dependent amidation of D-glutamate residue of lipid II, converting it to an isoglutamine residue.</text>
</comment>
<evidence type="ECO:0000256" key="1">
    <source>
        <dbReference type="ARBA" id="ARBA00004752"/>
    </source>
</evidence>
<evidence type="ECO:0000256" key="4">
    <source>
        <dbReference type="ARBA" id="ARBA00022984"/>
    </source>
</evidence>
<dbReference type="InterPro" id="IPR054853">
    <property type="entry name" value="isoglutsynth_MurT"/>
</dbReference>
<dbReference type="Proteomes" id="UP000254797">
    <property type="component" value="Unassembled WGS sequence"/>
</dbReference>
<dbReference type="EMBL" id="UHFG01000004">
    <property type="protein sequence ID" value="SUN49768.1"/>
    <property type="molecule type" value="Genomic_DNA"/>
</dbReference>
<comment type="pathway">
    <text evidence="1 6">Cell wall biogenesis; peptidoglycan biosynthesis.</text>
</comment>
<dbReference type="GO" id="GO:0008270">
    <property type="term" value="F:zinc ion binding"/>
    <property type="evidence" value="ECO:0007669"/>
    <property type="project" value="UniProtKB-UniRule"/>
</dbReference>
<dbReference type="InterPro" id="IPR036565">
    <property type="entry name" value="Mur-like_cat_sf"/>
</dbReference>
<dbReference type="InterPro" id="IPR013221">
    <property type="entry name" value="Mur_ligase_cen"/>
</dbReference>
<evidence type="ECO:0000256" key="2">
    <source>
        <dbReference type="ARBA" id="ARBA00022598"/>
    </source>
</evidence>
<keyword evidence="6" id="KW-0479">Metal-binding</keyword>
<feature type="domain" description="Mur ligase central" evidence="7">
    <location>
        <begin position="53"/>
        <end position="171"/>
    </location>
</feature>
<reference evidence="9 10" key="1">
    <citation type="submission" date="2018-06" db="EMBL/GenBank/DDBJ databases">
        <authorList>
            <consortium name="Pathogen Informatics"/>
            <person name="Doyle S."/>
        </authorList>
    </citation>
    <scope>NUCLEOTIDE SEQUENCE [LARGE SCALE GENOMIC DNA]</scope>
    <source>
        <strain evidence="9 10">NCTC4670</strain>
    </source>
</reference>
<dbReference type="EC" id="6.3.5.13" evidence="6"/>
<evidence type="ECO:0000313" key="9">
    <source>
        <dbReference type="EMBL" id="SUN49768.1"/>
    </source>
</evidence>
<dbReference type="PANTHER" id="PTHR23135:SF7">
    <property type="entry name" value="LIPID II ISOGLUTAMINYL SYNTHASE (GLUTAMINE-HYDROLYZING) SUBUNIT MURT"/>
    <property type="match status" value="1"/>
</dbReference>
<feature type="domain" description="Lipid II isoglutaminyl synthase (glutamine-hydrolyzing) subunit MurT C-terminal" evidence="8">
    <location>
        <begin position="319"/>
        <end position="429"/>
    </location>
</feature>
<comment type="similarity">
    <text evidence="6">Belongs to the MurCDEF family. MurT subfamily.</text>
</comment>
<dbReference type="InterPro" id="IPR043703">
    <property type="entry name" value="Lipid_II_synth_MurT"/>
</dbReference>
<evidence type="ECO:0000259" key="8">
    <source>
        <dbReference type="Pfam" id="PF08353"/>
    </source>
</evidence>
<evidence type="ECO:0000256" key="5">
    <source>
        <dbReference type="ARBA" id="ARBA00023316"/>
    </source>
</evidence>
<keyword evidence="2 6" id="KW-0436">Ligase</keyword>
<protein>
    <recommendedName>
        <fullName evidence="6">Lipid II isoglutaminyl synthase (glutamine-hydrolyzing) subunit MurT</fullName>
        <ecNumber evidence="6">6.3.5.13</ecNumber>
    </recommendedName>
</protein>
<dbReference type="GO" id="GO:0016881">
    <property type="term" value="F:acid-amino acid ligase activity"/>
    <property type="evidence" value="ECO:0007669"/>
    <property type="project" value="InterPro"/>
</dbReference>
<feature type="binding site" evidence="6">
    <location>
        <position position="208"/>
    </location>
    <ligand>
        <name>Zn(2+)</name>
        <dbReference type="ChEBI" id="CHEBI:29105"/>
    </ligand>
</feature>
<keyword evidence="4 6" id="KW-0573">Peptidoglycan synthesis</keyword>
<dbReference type="InterPro" id="IPR013564">
    <property type="entry name" value="MurT_C"/>
</dbReference>
<dbReference type="GO" id="GO:0005524">
    <property type="term" value="F:ATP binding"/>
    <property type="evidence" value="ECO:0007669"/>
    <property type="project" value="UniProtKB-UniRule"/>
</dbReference>
<dbReference type="HAMAP" id="MF_02214">
    <property type="entry name" value="Lipid_II_synth_MurT"/>
    <property type="match status" value="1"/>
</dbReference>
<dbReference type="GO" id="GO:0071555">
    <property type="term" value="P:cell wall organization"/>
    <property type="evidence" value="ECO:0007669"/>
    <property type="project" value="UniProtKB-KW"/>
</dbReference>
<gene>
    <name evidence="6" type="primary">murT</name>
    <name evidence="9" type="ORF">NCTC4670_01049</name>
</gene>
<feature type="binding site" evidence="6">
    <location>
        <position position="227"/>
    </location>
    <ligand>
        <name>Zn(2+)</name>
        <dbReference type="ChEBI" id="CHEBI:29105"/>
    </ligand>
</feature>
<dbReference type="Pfam" id="PF08245">
    <property type="entry name" value="Mur_ligase_M"/>
    <property type="match status" value="1"/>
</dbReference>
<dbReference type="GO" id="GO:0140282">
    <property type="term" value="F:carbon-nitrogen ligase activity on lipid II"/>
    <property type="evidence" value="ECO:0007669"/>
    <property type="project" value="UniProtKB-UniRule"/>
</dbReference>
<comment type="catalytic activity">
    <reaction evidence="6">
        <text>beta-D-GlcNAc-(1-&gt;4)-Mur2Ac(oyl-L-Ala-gamma-D-Glu-L-Lys-D-Ala-D-Ala)-di-trans,octa-cis-undecaprenyl diphosphate + L-glutamine + ATP + H2O = beta-D-GlcNAc-(1-&gt;4)-Mur2Ac(oyl-L-Ala-D-isoglutaminyl-L-Lys-D-Ala-D-Ala)-di-trans,octa-cis-undecaprenyl diphosphate + L-glutamate + ADP + phosphate + H(+)</text>
        <dbReference type="Rhea" id="RHEA:57928"/>
        <dbReference type="ChEBI" id="CHEBI:15377"/>
        <dbReference type="ChEBI" id="CHEBI:15378"/>
        <dbReference type="ChEBI" id="CHEBI:29985"/>
        <dbReference type="ChEBI" id="CHEBI:30616"/>
        <dbReference type="ChEBI" id="CHEBI:43474"/>
        <dbReference type="ChEBI" id="CHEBI:58359"/>
        <dbReference type="ChEBI" id="CHEBI:60033"/>
        <dbReference type="ChEBI" id="CHEBI:62233"/>
        <dbReference type="ChEBI" id="CHEBI:456216"/>
        <dbReference type="EC" id="6.3.5.13"/>
    </reaction>
</comment>
<dbReference type="GO" id="GO:0009252">
    <property type="term" value="P:peptidoglycan biosynthetic process"/>
    <property type="evidence" value="ECO:0007669"/>
    <property type="project" value="UniProtKB-UniRule"/>
</dbReference>
<organism evidence="9 10">
    <name type="scientific">Streptococcus dysgalactiae subsp. dysgalactiae</name>
    <dbReference type="NCBI Taxonomy" id="99822"/>
    <lineage>
        <taxon>Bacteria</taxon>
        <taxon>Bacillati</taxon>
        <taxon>Bacillota</taxon>
        <taxon>Bacilli</taxon>
        <taxon>Lactobacillales</taxon>
        <taxon>Streptococcaceae</taxon>
        <taxon>Streptococcus</taxon>
    </lineage>
</organism>
<feature type="active site" evidence="6">
    <location>
        <position position="355"/>
    </location>
</feature>
<feature type="binding site" evidence="6">
    <location>
        <position position="230"/>
    </location>
    <ligand>
        <name>Zn(2+)</name>
        <dbReference type="ChEBI" id="CHEBI:29105"/>
    </ligand>
</feature>
<keyword evidence="6" id="KW-0862">Zinc</keyword>
<dbReference type="GO" id="GO:0008360">
    <property type="term" value="P:regulation of cell shape"/>
    <property type="evidence" value="ECO:0007669"/>
    <property type="project" value="UniProtKB-KW"/>
</dbReference>
<evidence type="ECO:0000313" key="10">
    <source>
        <dbReference type="Proteomes" id="UP000254797"/>
    </source>
</evidence>
<dbReference type="NCBIfam" id="NF045635">
    <property type="entry name" value="isoglutsynth_MurT"/>
    <property type="match status" value="1"/>
</dbReference>
<sequence length="447" mass="49473">MKMKTLLGLSAGKTAQLMLKKLGRGSTYPGRLALAFDKDILDSLSKDYEIVVITGTNGKTLTTALTVGILKEAFGEVLTNPSGANMITGITAAFLSAKKGKSGKHIAVLEIDEASLPKITNYLKPSLFVYTNIFRDQMDRYGEIYTTYQMIVDGASKAPQATILANGDSPIFSSKDLVNPVQYYGFDTAKHSPQLAHYNTEGILCPKCEHILQYHLNTYANLGDFICLNCGFKRPQLDYRLTELTTITNHSSEFIIDGQDYKINVGGLYNIYNALAAVSVAEFFGVSPEKIKAGFNKSKAVFGRQETFKIGDKSCTLVLIKNPVGASQALEMIQLADYPFSLSVLLNANYADGIDTSWIWDANFELITQMPITEINAGGVRHSEIARRLRVTGFDDTKIKQAEKLEQIMEAIEKQESKHAYILATYTAMLEFRSLLADRHVVEKEMN</sequence>
<keyword evidence="6" id="KW-0547">Nucleotide-binding</keyword>